<dbReference type="Gene3D" id="3.40.50.1220">
    <property type="entry name" value="TPP-binding domain"/>
    <property type="match status" value="1"/>
</dbReference>
<keyword evidence="1" id="KW-0520">NAD</keyword>
<accession>A0A4P6MU11</accession>
<dbReference type="InterPro" id="IPR026590">
    <property type="entry name" value="Ssirtuin_cat_dom"/>
</dbReference>
<sequence length="292" mass="34643">MMWNNNVKNIKQLLELINQADALVLGIGSGMTAADGIGYTGTRFEQNFSDFIEKFKFLDMLQASVYHFENIQNYWAFHSRFMELNYFNQLPSQSFINLKKFLDNKNFFIITTNSDNALEAANFDDKKIFYIQGKYNLLQCKSMCHNKRYSMDNVVRQMIHEQKNMLVPLEIIPHCPVCGDFLEVNKRLKEKGMVEDEQFFIEKQRYLDFIDQHKNKKILFWEIGVGYSTPMLIKHPFWNMTQQYPNSLYVAMNNRTYRIPNEIKNQTIVINTDIKHVIENLIKEEDDFSRTN</sequence>
<feature type="domain" description="Deacetylase sirtuin-type" evidence="3">
    <location>
        <begin position="3"/>
        <end position="284"/>
    </location>
</feature>
<dbReference type="KEGG" id="mphi:EG856_03205"/>
<comment type="caution">
    <text evidence="2">Lacks conserved residue(s) required for the propagation of feature annotation.</text>
</comment>
<feature type="binding site" evidence="2">
    <location>
        <position position="144"/>
    </location>
    <ligand>
        <name>Zn(2+)</name>
        <dbReference type="ChEBI" id="CHEBI:29105"/>
    </ligand>
</feature>
<keyword evidence="2" id="KW-0862">Zinc</keyword>
<dbReference type="AlphaFoldDB" id="A0A4P6MU11"/>
<feature type="binding site" evidence="2">
    <location>
        <position position="178"/>
    </location>
    <ligand>
        <name>Zn(2+)</name>
        <dbReference type="ChEBI" id="CHEBI:29105"/>
    </ligand>
</feature>
<feature type="binding site" evidence="2">
    <location>
        <position position="140"/>
    </location>
    <ligand>
        <name>Zn(2+)</name>
        <dbReference type="ChEBI" id="CHEBI:29105"/>
    </ligand>
</feature>
<dbReference type="Proteomes" id="UP000289326">
    <property type="component" value="Chromosome"/>
</dbReference>
<evidence type="ECO:0000256" key="1">
    <source>
        <dbReference type="ARBA" id="ARBA00023027"/>
    </source>
</evidence>
<proteinExistence type="predicted"/>
<protein>
    <submittedName>
        <fullName evidence="4">Deacetylase SIR2</fullName>
    </submittedName>
</protein>
<keyword evidence="5" id="KW-1185">Reference proteome</keyword>
<dbReference type="EMBL" id="CP034841">
    <property type="protein sequence ID" value="QBF34897.1"/>
    <property type="molecule type" value="Genomic_DNA"/>
</dbReference>
<name>A0A4P6MU11_9BACT</name>
<dbReference type="InterPro" id="IPR029035">
    <property type="entry name" value="DHS-like_NAD/FAD-binding_dom"/>
</dbReference>
<keyword evidence="2" id="KW-0479">Metal-binding</keyword>
<dbReference type="GO" id="GO:0046872">
    <property type="term" value="F:metal ion binding"/>
    <property type="evidence" value="ECO:0007669"/>
    <property type="project" value="UniProtKB-KW"/>
</dbReference>
<evidence type="ECO:0000259" key="3">
    <source>
        <dbReference type="PROSITE" id="PS50305"/>
    </source>
</evidence>
<evidence type="ECO:0000313" key="5">
    <source>
        <dbReference type="Proteomes" id="UP000289326"/>
    </source>
</evidence>
<organism evidence="4 5">
    <name type="scientific">Mycoplasmopsis phocirhinis</name>
    <dbReference type="NCBI Taxonomy" id="142650"/>
    <lineage>
        <taxon>Bacteria</taxon>
        <taxon>Bacillati</taxon>
        <taxon>Mycoplasmatota</taxon>
        <taxon>Mycoplasmoidales</taxon>
        <taxon>Metamycoplasmataceae</taxon>
        <taxon>Mycoplasmopsis</taxon>
    </lineage>
</organism>
<gene>
    <name evidence="4" type="ORF">EG856_03205</name>
</gene>
<evidence type="ECO:0000256" key="2">
    <source>
        <dbReference type="PROSITE-ProRule" id="PRU00236"/>
    </source>
</evidence>
<dbReference type="OrthoDB" id="394960at2"/>
<dbReference type="PROSITE" id="PS50305">
    <property type="entry name" value="SIRTUIN"/>
    <property type="match status" value="1"/>
</dbReference>
<reference evidence="4 5" key="1">
    <citation type="submission" date="2019-01" db="EMBL/GenBank/DDBJ databases">
        <title>Complete sequence and annotation of the Mycoplasma phocirhinis strain 852T genome.</title>
        <authorList>
            <person name="Frasca S.Jr."/>
            <person name="Kutish G.F."/>
            <person name="Castellanos Gell J."/>
            <person name="Michaels D.L."/>
            <person name="Brown D.R."/>
        </authorList>
    </citation>
    <scope>NUCLEOTIDE SEQUENCE [LARGE SCALE GENOMIC DNA]</scope>
    <source>
        <strain evidence="4 5">852</strain>
    </source>
</reference>
<dbReference type="SUPFAM" id="SSF52467">
    <property type="entry name" value="DHS-like NAD/FAD-binding domain"/>
    <property type="match status" value="1"/>
</dbReference>
<evidence type="ECO:0000313" key="4">
    <source>
        <dbReference type="EMBL" id="QBF34897.1"/>
    </source>
</evidence>
<dbReference type="RefSeq" id="WP_130429674.1">
    <property type="nucleotide sequence ID" value="NZ_CP034841.1"/>
</dbReference>
<feature type="binding site" evidence="2">
    <location>
        <position position="175"/>
    </location>
    <ligand>
        <name>Zn(2+)</name>
        <dbReference type="ChEBI" id="CHEBI:29105"/>
    </ligand>
</feature>